<feature type="compositionally biased region" description="Polar residues" evidence="1">
    <location>
        <begin position="41"/>
        <end position="51"/>
    </location>
</feature>
<feature type="region of interest" description="Disordered" evidence="1">
    <location>
        <begin position="1"/>
        <end position="60"/>
    </location>
</feature>
<dbReference type="EMBL" id="CP136890">
    <property type="protein sequence ID" value="WOK92301.1"/>
    <property type="molecule type" value="Genomic_DNA"/>
</dbReference>
<organism evidence="2 3">
    <name type="scientific">Canna indica</name>
    <name type="common">Indian-shot</name>
    <dbReference type="NCBI Taxonomy" id="4628"/>
    <lineage>
        <taxon>Eukaryota</taxon>
        <taxon>Viridiplantae</taxon>
        <taxon>Streptophyta</taxon>
        <taxon>Embryophyta</taxon>
        <taxon>Tracheophyta</taxon>
        <taxon>Spermatophyta</taxon>
        <taxon>Magnoliopsida</taxon>
        <taxon>Liliopsida</taxon>
        <taxon>Zingiberales</taxon>
        <taxon>Cannaceae</taxon>
        <taxon>Canna</taxon>
    </lineage>
</organism>
<dbReference type="Proteomes" id="UP001327560">
    <property type="component" value="Chromosome 1"/>
</dbReference>
<accession>A0AAQ3JLQ4</accession>
<keyword evidence="3" id="KW-1185">Reference proteome</keyword>
<protein>
    <submittedName>
        <fullName evidence="2">Uncharacterized protein</fullName>
    </submittedName>
</protein>
<gene>
    <name evidence="2" type="ORF">Cni_G00992</name>
</gene>
<evidence type="ECO:0000313" key="2">
    <source>
        <dbReference type="EMBL" id="WOK92301.1"/>
    </source>
</evidence>
<evidence type="ECO:0000256" key="1">
    <source>
        <dbReference type="SAM" id="MobiDB-lite"/>
    </source>
</evidence>
<sequence length="60" mass="6470">MEYFGNPYRGDPSVPHTDPSASRTYGLGPWPSPSSPLSILTCGNSPTSGYGNNYGYELKQ</sequence>
<proteinExistence type="predicted"/>
<name>A0AAQ3JLQ4_9LILI</name>
<reference evidence="2 3" key="1">
    <citation type="submission" date="2023-10" db="EMBL/GenBank/DDBJ databases">
        <title>Chromosome-scale genome assembly provides insights into flower coloration mechanisms of Canna indica.</title>
        <authorList>
            <person name="Li C."/>
        </authorList>
    </citation>
    <scope>NUCLEOTIDE SEQUENCE [LARGE SCALE GENOMIC DNA]</scope>
    <source>
        <tissue evidence="2">Flower</tissue>
    </source>
</reference>
<evidence type="ECO:0000313" key="3">
    <source>
        <dbReference type="Proteomes" id="UP001327560"/>
    </source>
</evidence>
<dbReference type="AlphaFoldDB" id="A0AAQ3JLQ4"/>